<evidence type="ECO:0000313" key="2">
    <source>
        <dbReference type="Proteomes" id="UP001611383"/>
    </source>
</evidence>
<reference evidence="1 2" key="1">
    <citation type="submission" date="2019-08" db="EMBL/GenBank/DDBJ databases">
        <title>Archangium and Cystobacter genomes.</title>
        <authorList>
            <person name="Chen I.-C.K."/>
            <person name="Wielgoss S."/>
        </authorList>
    </citation>
    <scope>NUCLEOTIDE SEQUENCE [LARGE SCALE GENOMIC DNA]</scope>
    <source>
        <strain evidence="1 2">Cbm 6</strain>
    </source>
</reference>
<dbReference type="Proteomes" id="UP001611383">
    <property type="component" value="Chromosome"/>
</dbReference>
<keyword evidence="2" id="KW-1185">Reference proteome</keyword>
<name>A0ABY9WKW3_9BACT</name>
<dbReference type="InterPro" id="IPR016039">
    <property type="entry name" value="Thiolase-like"/>
</dbReference>
<evidence type="ECO:0000313" key="1">
    <source>
        <dbReference type="EMBL" id="WNG44414.1"/>
    </source>
</evidence>
<proteinExistence type="predicted"/>
<dbReference type="Gene3D" id="3.40.47.10">
    <property type="match status" value="1"/>
</dbReference>
<evidence type="ECO:0008006" key="3">
    <source>
        <dbReference type="Google" id="ProtNLM"/>
    </source>
</evidence>
<dbReference type="SUPFAM" id="SSF53901">
    <property type="entry name" value="Thiolase-like"/>
    <property type="match status" value="1"/>
</dbReference>
<protein>
    <recommendedName>
        <fullName evidence="3">Beta-ketoacyl synthase N-terminal domain-containing protein</fullName>
    </recommendedName>
</protein>
<gene>
    <name evidence="1" type="ORF">F0U60_10040</name>
</gene>
<accession>A0ABY9WKW3</accession>
<sequence>MPPMLLAAGMASSLGGLIQGCAAFRAGLSRVSASRDVTCACKGESGPQPVMVCEIPVATFGFSGVGRLVALTCEVFKDLQGNVRLTDLPPKTAFFVALPDPVTRGIPVEPPADKAEARRVEALGRYVLQQSLQNLGLSMAGGEWRFFGGGHIAMARALSAATEALAHRTIQTCIVMGIDSLVDPFLLRELLRERRIKTSENPVGFIPGEFGAAFLLSAVPFMFSEPKTPRVLIRAVKLAEHPRPAAVPTPPPDGRALAECVLSVLDAAGRAGGEPRFISDHNGEQKRAHEWGMLQLHLTSKGVGSQAHRSVWFPAVGFGEVGAATGAAGLCIALRSLQRGYSQSSSIILTMSEEAGGRAAMLVSVQDTSSK</sequence>
<organism evidence="1 2">
    <name type="scientific">Archangium minus</name>
    <dbReference type="NCBI Taxonomy" id="83450"/>
    <lineage>
        <taxon>Bacteria</taxon>
        <taxon>Pseudomonadati</taxon>
        <taxon>Myxococcota</taxon>
        <taxon>Myxococcia</taxon>
        <taxon>Myxococcales</taxon>
        <taxon>Cystobacterineae</taxon>
        <taxon>Archangiaceae</taxon>
        <taxon>Archangium</taxon>
    </lineage>
</organism>
<dbReference type="EMBL" id="CP043494">
    <property type="protein sequence ID" value="WNG44414.1"/>
    <property type="molecule type" value="Genomic_DNA"/>
</dbReference>